<reference evidence="2" key="1">
    <citation type="submission" date="2022-01" db="EMBL/GenBank/DDBJ databases">
        <authorList>
            <person name="King R."/>
        </authorList>
    </citation>
    <scope>NUCLEOTIDE SEQUENCE</scope>
</reference>
<name>A0A9P0MZG2_NEZVI</name>
<keyword evidence="3" id="KW-1185">Reference proteome</keyword>
<dbReference type="OrthoDB" id="10465538at2759"/>
<evidence type="ECO:0000313" key="2">
    <source>
        <dbReference type="EMBL" id="CAH1408088.1"/>
    </source>
</evidence>
<dbReference type="AlphaFoldDB" id="A0A9P0MZG2"/>
<evidence type="ECO:0000313" key="3">
    <source>
        <dbReference type="Proteomes" id="UP001152798"/>
    </source>
</evidence>
<proteinExistence type="predicted"/>
<gene>
    <name evidence="2" type="ORF">NEZAVI_LOCUS15680</name>
</gene>
<dbReference type="EMBL" id="OV725083">
    <property type="protein sequence ID" value="CAH1408088.1"/>
    <property type="molecule type" value="Genomic_DNA"/>
</dbReference>
<dbReference type="Proteomes" id="UP001152798">
    <property type="component" value="Chromosome 7"/>
</dbReference>
<feature type="region of interest" description="Disordered" evidence="1">
    <location>
        <begin position="1"/>
        <end position="43"/>
    </location>
</feature>
<organism evidence="2 3">
    <name type="scientific">Nezara viridula</name>
    <name type="common">Southern green stink bug</name>
    <name type="synonym">Cimex viridulus</name>
    <dbReference type="NCBI Taxonomy" id="85310"/>
    <lineage>
        <taxon>Eukaryota</taxon>
        <taxon>Metazoa</taxon>
        <taxon>Ecdysozoa</taxon>
        <taxon>Arthropoda</taxon>
        <taxon>Hexapoda</taxon>
        <taxon>Insecta</taxon>
        <taxon>Pterygota</taxon>
        <taxon>Neoptera</taxon>
        <taxon>Paraneoptera</taxon>
        <taxon>Hemiptera</taxon>
        <taxon>Heteroptera</taxon>
        <taxon>Panheteroptera</taxon>
        <taxon>Pentatomomorpha</taxon>
        <taxon>Pentatomoidea</taxon>
        <taxon>Pentatomidae</taxon>
        <taxon>Pentatominae</taxon>
        <taxon>Nezara</taxon>
    </lineage>
</organism>
<accession>A0A9P0MZG2</accession>
<feature type="compositionally biased region" description="Polar residues" evidence="1">
    <location>
        <begin position="23"/>
        <end position="41"/>
    </location>
</feature>
<protein>
    <submittedName>
        <fullName evidence="2">Uncharacterized protein</fullName>
    </submittedName>
</protein>
<sequence length="82" mass="9361">MAEPRPRTPTRWPVMQEDPPLCDSNTNGRTYDTSPHSQGQPLLSPWPGCFRFHPKIDRAEEFGFPFPTVIHNVIQGRGAIQF</sequence>
<evidence type="ECO:0000256" key="1">
    <source>
        <dbReference type="SAM" id="MobiDB-lite"/>
    </source>
</evidence>